<accession>A0ABP8GA69</accession>
<evidence type="ECO:0000313" key="3">
    <source>
        <dbReference type="Proteomes" id="UP001501725"/>
    </source>
</evidence>
<name>A0ABP8GA69_9BACT</name>
<feature type="signal peptide" evidence="1">
    <location>
        <begin position="1"/>
        <end position="19"/>
    </location>
</feature>
<evidence type="ECO:0000256" key="1">
    <source>
        <dbReference type="SAM" id="SignalP"/>
    </source>
</evidence>
<keyword evidence="1" id="KW-0732">Signal</keyword>
<sequence>MKKIVLACLPVLSATLSHAQLDKGRVGIGGTFGVSTNKVEATPFSPAYSTTQTYVSPSVSLFVRNNVALGLHGYYSNGTDNNNGPGFENTNRSYGGGISLRKFWPIANNFFVFGQTGINVQAGKGTYWQNGMQEVRNRAFGANAYLYPGISYLFRDRFQLEASLTNLLNISYTQNTTNNPSNPNVQQKSSALNLSTSAATQNPLSVGFSVLLGKRRS</sequence>
<reference evidence="3" key="1">
    <citation type="journal article" date="2019" name="Int. J. Syst. Evol. Microbiol.">
        <title>The Global Catalogue of Microorganisms (GCM) 10K type strain sequencing project: providing services to taxonomists for standard genome sequencing and annotation.</title>
        <authorList>
            <consortium name="The Broad Institute Genomics Platform"/>
            <consortium name="The Broad Institute Genome Sequencing Center for Infectious Disease"/>
            <person name="Wu L."/>
            <person name="Ma J."/>
        </authorList>
    </citation>
    <scope>NUCLEOTIDE SEQUENCE [LARGE SCALE GENOMIC DNA]</scope>
    <source>
        <strain evidence="3">JCM 17919</strain>
    </source>
</reference>
<protein>
    <recommendedName>
        <fullName evidence="4">Outer membrane protein beta-barrel domain-containing protein</fullName>
    </recommendedName>
</protein>
<comment type="caution">
    <text evidence="2">The sequence shown here is derived from an EMBL/GenBank/DDBJ whole genome shotgun (WGS) entry which is preliminary data.</text>
</comment>
<dbReference type="RefSeq" id="WP_345253174.1">
    <property type="nucleotide sequence ID" value="NZ_BAABGY010000002.1"/>
</dbReference>
<dbReference type="EMBL" id="BAABGY010000002">
    <property type="protein sequence ID" value="GAA4320383.1"/>
    <property type="molecule type" value="Genomic_DNA"/>
</dbReference>
<organism evidence="2 3">
    <name type="scientific">Flaviaesturariibacter amylovorans</name>
    <dbReference type="NCBI Taxonomy" id="1084520"/>
    <lineage>
        <taxon>Bacteria</taxon>
        <taxon>Pseudomonadati</taxon>
        <taxon>Bacteroidota</taxon>
        <taxon>Chitinophagia</taxon>
        <taxon>Chitinophagales</taxon>
        <taxon>Chitinophagaceae</taxon>
        <taxon>Flaviaestuariibacter</taxon>
    </lineage>
</organism>
<keyword evidence="3" id="KW-1185">Reference proteome</keyword>
<gene>
    <name evidence="2" type="ORF">GCM10023184_05530</name>
</gene>
<evidence type="ECO:0008006" key="4">
    <source>
        <dbReference type="Google" id="ProtNLM"/>
    </source>
</evidence>
<feature type="chain" id="PRO_5047442104" description="Outer membrane protein beta-barrel domain-containing protein" evidence="1">
    <location>
        <begin position="20"/>
        <end position="217"/>
    </location>
</feature>
<dbReference type="Proteomes" id="UP001501725">
    <property type="component" value="Unassembled WGS sequence"/>
</dbReference>
<proteinExistence type="predicted"/>
<evidence type="ECO:0000313" key="2">
    <source>
        <dbReference type="EMBL" id="GAA4320383.1"/>
    </source>
</evidence>